<dbReference type="OrthoDB" id="5420905at2759"/>
<sequence>MAGVELSADALAGFDFDPHTRALRYPYTSRVSWPIPIDQLSSRAPSQRSPMMKRSTSPLHEHPQRYEPPSHHQPQSLLLNPEWSMPDTSHLAYQLDTTFPPPFTDSYPLPFHTSPTDFMPSHPHMDTGLPMQGSYLPVASQMEGMSFNWQEFRQEIPNDLMAFPAHNGLPDMNLPQHGLPEQGSPSDTYLEVRSLTSGSENGWATVDYSQQSLDSSMHDPQAAGTIFNPSQTIHGRTFSDSSYSDLEQQCRQSWSSSFVEVPNAISSPSSDSHGELDFHREHYHTHDHDYAHHHEEETRRANCPPVVTTSMTKPINIKQSSSPQRSLTSSGRSSPPTRRQARKSANPKSLKSPTTRKPAPMPKADTEKRIGRRKGPLRPEQRKQAGEIRKLGACLRCKFLKKTCDTGEPCSGCQPSHARLWVVPCTRIDIKELAYFMKDWRADYERHVSLGFSIGNIKGFGDTERTLYITHGYGPVIPVRAREVFVRDERCFGLDWVETVYNPPHEHSVSTAKLSAGMEGIKPALLSDYVDQHIDGGFEDFVDDYFEGTPFLTEMLKTAYHYWLREQTPVIRKCLKLLVAYNLTQHVTMVVGIPDEEGFLGKITDPNSKFRGQTVAPVMINFQIKCAMADLWRELQKDILEELSHLYSSVYTRDKLKHWPTIFMTATILLGVWEEMQFDCQYRIPDREVVDKFCKDMESTPVGVIVGLFSAISQKLPALREWDSEKHHTALNSNWAVCDALTDVRQHVNRYDSYLRGRSAATFDRDDFDSLSSKFVSKLVIRAN</sequence>
<evidence type="ECO:0000259" key="3">
    <source>
        <dbReference type="Pfam" id="PF00172"/>
    </source>
</evidence>
<dbReference type="PANTHER" id="PTHR35392:SF1">
    <property type="entry name" value="ZN(II)2CYS6 TRANSCRIPTION FACTOR (EUROFUNG)"/>
    <property type="match status" value="1"/>
</dbReference>
<feature type="compositionally biased region" description="Basic and acidic residues" evidence="2">
    <location>
        <begin position="289"/>
        <end position="300"/>
    </location>
</feature>
<comment type="caution">
    <text evidence="4">The sequence shown here is derived from an EMBL/GenBank/DDBJ whole genome shotgun (WGS) entry which is preliminary data.</text>
</comment>
<dbReference type="InterPro" id="IPR001138">
    <property type="entry name" value="Zn2Cys6_DnaBD"/>
</dbReference>
<gene>
    <name evidence="4" type="ORF">HETSPECPRED_002750</name>
</gene>
<feature type="compositionally biased region" description="Low complexity" evidence="2">
    <location>
        <begin position="319"/>
        <end position="338"/>
    </location>
</feature>
<feature type="compositionally biased region" description="Basic and acidic residues" evidence="2">
    <location>
        <begin position="59"/>
        <end position="70"/>
    </location>
</feature>
<evidence type="ECO:0000313" key="4">
    <source>
        <dbReference type="EMBL" id="CAF9916081.1"/>
    </source>
</evidence>
<name>A0A8H3F0P8_9LECA</name>
<accession>A0A8H3F0P8</accession>
<dbReference type="CDD" id="cd00067">
    <property type="entry name" value="GAL4"/>
    <property type="match status" value="1"/>
</dbReference>
<keyword evidence="5" id="KW-1185">Reference proteome</keyword>
<feature type="domain" description="Zn(2)-C6 fungal-type" evidence="3">
    <location>
        <begin position="393"/>
        <end position="431"/>
    </location>
</feature>
<proteinExistence type="predicted"/>
<protein>
    <recommendedName>
        <fullName evidence="3">Zn(2)-C6 fungal-type domain-containing protein</fullName>
    </recommendedName>
</protein>
<keyword evidence="1" id="KW-0539">Nucleus</keyword>
<dbReference type="GO" id="GO:0008270">
    <property type="term" value="F:zinc ion binding"/>
    <property type="evidence" value="ECO:0007669"/>
    <property type="project" value="InterPro"/>
</dbReference>
<feature type="compositionally biased region" description="Polar residues" evidence="2">
    <location>
        <begin position="346"/>
        <end position="355"/>
    </location>
</feature>
<reference evidence="4" key="1">
    <citation type="submission" date="2021-03" db="EMBL/GenBank/DDBJ databases">
        <authorList>
            <person name="Tagirdzhanova G."/>
        </authorList>
    </citation>
    <scope>NUCLEOTIDE SEQUENCE</scope>
</reference>
<evidence type="ECO:0000256" key="1">
    <source>
        <dbReference type="ARBA" id="ARBA00023242"/>
    </source>
</evidence>
<evidence type="ECO:0000313" key="5">
    <source>
        <dbReference type="Proteomes" id="UP000664521"/>
    </source>
</evidence>
<feature type="compositionally biased region" description="Polar residues" evidence="2">
    <location>
        <begin position="39"/>
        <end position="58"/>
    </location>
</feature>
<dbReference type="AlphaFoldDB" id="A0A8H3F0P8"/>
<feature type="region of interest" description="Disordered" evidence="2">
    <location>
        <begin position="38"/>
        <end position="83"/>
    </location>
</feature>
<dbReference type="EMBL" id="CAJPDS010000017">
    <property type="protein sequence ID" value="CAF9916081.1"/>
    <property type="molecule type" value="Genomic_DNA"/>
</dbReference>
<evidence type="ECO:0000256" key="2">
    <source>
        <dbReference type="SAM" id="MobiDB-lite"/>
    </source>
</evidence>
<organism evidence="4 5">
    <name type="scientific">Heterodermia speciosa</name>
    <dbReference type="NCBI Taxonomy" id="116794"/>
    <lineage>
        <taxon>Eukaryota</taxon>
        <taxon>Fungi</taxon>
        <taxon>Dikarya</taxon>
        <taxon>Ascomycota</taxon>
        <taxon>Pezizomycotina</taxon>
        <taxon>Lecanoromycetes</taxon>
        <taxon>OSLEUM clade</taxon>
        <taxon>Lecanoromycetidae</taxon>
        <taxon>Caliciales</taxon>
        <taxon>Physciaceae</taxon>
        <taxon>Heterodermia</taxon>
    </lineage>
</organism>
<dbReference type="InterPro" id="IPR052973">
    <property type="entry name" value="Fungal_sec-metab_reg_TF"/>
</dbReference>
<dbReference type="Pfam" id="PF00172">
    <property type="entry name" value="Zn_clus"/>
    <property type="match status" value="1"/>
</dbReference>
<dbReference type="PANTHER" id="PTHR35392">
    <property type="entry name" value="ZN(II)2CYS6 TRANSCRIPTION FACTOR (EUROFUNG)-RELATED-RELATED"/>
    <property type="match status" value="1"/>
</dbReference>
<dbReference type="GO" id="GO:0000981">
    <property type="term" value="F:DNA-binding transcription factor activity, RNA polymerase II-specific"/>
    <property type="evidence" value="ECO:0007669"/>
    <property type="project" value="InterPro"/>
</dbReference>
<feature type="region of interest" description="Disordered" evidence="2">
    <location>
        <begin position="289"/>
        <end position="384"/>
    </location>
</feature>
<dbReference type="Proteomes" id="UP000664521">
    <property type="component" value="Unassembled WGS sequence"/>
</dbReference>